<organism evidence="4">
    <name type="scientific">Micromonas pusilla</name>
    <name type="common">Picoplanktonic green alga</name>
    <name type="synonym">Chromulina pusilla</name>
    <dbReference type="NCBI Taxonomy" id="38833"/>
    <lineage>
        <taxon>Eukaryota</taxon>
        <taxon>Viridiplantae</taxon>
        <taxon>Chlorophyta</taxon>
        <taxon>Mamiellophyceae</taxon>
        <taxon>Mamiellales</taxon>
        <taxon>Mamiellaceae</taxon>
        <taxon>Micromonas</taxon>
    </lineage>
</organism>
<dbReference type="AlphaFoldDB" id="A0A6U0FKL0"/>
<accession>A0A6U0FKL0</accession>
<sequence length="492" mass="55998">VELFRRDSTRRQFRLQEGNLKAFLAHFFTYNYSLQLVMPSIPQYACEDERKVDLKNKLANLFGDDSDDDGKVEVLPSPITADTEHARMIASKRVQQESLSQKSTNRTSTSGEKKLKKKRTASRGKSSMRPSENDDDDSMLNRVRDVSKELFEQRRSQFMCSAPGDNFRSANPEALLEDPWVGVSEIPSPLASEAEEEDSDIEELFGRGHAKGGRRIKQSESVISSEVLNFLARMEVATEQDRELVSRQLPATHKLKMLGEVTDKLTQVDLHESFLRHGLLKVLAQWLTLLPNKNLPNITVRTTVIDCIRQLPIETGLADRKEELKHSGLGCIIMFLSNLPEETPANRKKCKYLVEKWSRPVYELSSQYCDIRHQVEGDSGERCTSNKKRRREKAAKTESATEDNDLSGRTNNGPQYGDPGYRYHAVVPEAETFDYAIQPRLRISPLDIRARTQHADEQRVRKLVSKVSKKKGLKDGKAFLPSIEGRGMITYR</sequence>
<dbReference type="Pfam" id="PF08711">
    <property type="entry name" value="Med26"/>
    <property type="match status" value="1"/>
</dbReference>
<feature type="region of interest" description="Disordered" evidence="2">
    <location>
        <begin position="92"/>
        <end position="140"/>
    </location>
</feature>
<evidence type="ECO:0000313" key="5">
    <source>
        <dbReference type="EMBL" id="CAD8230135.1"/>
    </source>
</evidence>
<keyword evidence="1" id="KW-0539">Nucleus</keyword>
<dbReference type="PANTHER" id="PTHR47350:SF4">
    <property type="entry name" value="PROTEIN IWS1 HOMOLOG 1"/>
    <property type="match status" value="1"/>
</dbReference>
<dbReference type="InterPro" id="IPR017923">
    <property type="entry name" value="TFIIS_N"/>
</dbReference>
<reference evidence="4" key="1">
    <citation type="submission" date="2021-01" db="EMBL/GenBank/DDBJ databases">
        <authorList>
            <person name="Corre E."/>
            <person name="Pelletier E."/>
            <person name="Niang G."/>
            <person name="Scheremetjew M."/>
            <person name="Finn R."/>
            <person name="Kale V."/>
            <person name="Holt S."/>
            <person name="Cochrane G."/>
            <person name="Meng A."/>
            <person name="Brown T."/>
            <person name="Cohen L."/>
        </authorList>
    </citation>
    <scope>NUCLEOTIDE SEQUENCE</scope>
    <source>
        <strain evidence="4">RCC1614</strain>
    </source>
</reference>
<evidence type="ECO:0000259" key="3">
    <source>
        <dbReference type="PROSITE" id="PS51319"/>
    </source>
</evidence>
<feature type="non-terminal residue" evidence="4">
    <location>
        <position position="1"/>
    </location>
</feature>
<dbReference type="PANTHER" id="PTHR47350">
    <property type="entry name" value="PROTEIN IWS1 HOMOLOG 1"/>
    <property type="match status" value="1"/>
</dbReference>
<dbReference type="GO" id="GO:0005634">
    <property type="term" value="C:nucleus"/>
    <property type="evidence" value="ECO:0007669"/>
    <property type="project" value="UniProtKB-SubCell"/>
</dbReference>
<dbReference type="InterPro" id="IPR035441">
    <property type="entry name" value="TFIIS/LEDGF_dom_sf"/>
</dbReference>
<dbReference type="PROSITE" id="PS51319">
    <property type="entry name" value="TFIIS_N"/>
    <property type="match status" value="1"/>
</dbReference>
<feature type="region of interest" description="Disordered" evidence="2">
    <location>
        <begin position="378"/>
        <end position="418"/>
    </location>
</feature>
<gene>
    <name evidence="4" type="ORF">MPUS1402_LOCUS2142</name>
    <name evidence="5" type="ORF">MPUS1402_LOCUS2143</name>
</gene>
<proteinExistence type="predicted"/>
<dbReference type="EMBL" id="HBDY01002829">
    <property type="protein sequence ID" value="CAD8230135.1"/>
    <property type="molecule type" value="Transcribed_RNA"/>
</dbReference>
<comment type="subcellular location">
    <subcellularLocation>
        <location evidence="1">Nucleus</location>
    </subcellularLocation>
</comment>
<dbReference type="InterPro" id="IPR044204">
    <property type="entry name" value="IWS1/2"/>
</dbReference>
<protein>
    <recommendedName>
        <fullName evidence="3">TFIIS N-terminal domain-containing protein</fullName>
    </recommendedName>
</protein>
<feature type="domain" description="TFIIS N-terminal" evidence="3">
    <location>
        <begin position="281"/>
        <end position="364"/>
    </location>
</feature>
<evidence type="ECO:0000313" key="4">
    <source>
        <dbReference type="EMBL" id="CAD8230133.1"/>
    </source>
</evidence>
<dbReference type="GO" id="GO:0032784">
    <property type="term" value="P:regulation of DNA-templated transcription elongation"/>
    <property type="evidence" value="ECO:0007669"/>
    <property type="project" value="InterPro"/>
</dbReference>
<dbReference type="EMBL" id="HBDY01002828">
    <property type="protein sequence ID" value="CAD8230133.1"/>
    <property type="molecule type" value="Transcribed_RNA"/>
</dbReference>
<evidence type="ECO:0000256" key="2">
    <source>
        <dbReference type="SAM" id="MobiDB-lite"/>
    </source>
</evidence>
<dbReference type="GO" id="GO:0009742">
    <property type="term" value="P:brassinosteroid mediated signaling pathway"/>
    <property type="evidence" value="ECO:0007669"/>
    <property type="project" value="InterPro"/>
</dbReference>
<dbReference type="Gene3D" id="1.20.930.10">
    <property type="entry name" value="Conserved domain common to transcription factors TFIIS, elongin A, CRSP70"/>
    <property type="match status" value="1"/>
</dbReference>
<feature type="compositionally biased region" description="Polar residues" evidence="2">
    <location>
        <begin position="96"/>
        <end position="110"/>
    </location>
</feature>
<name>A0A6U0FKL0_MICPS</name>
<evidence type="ECO:0000256" key="1">
    <source>
        <dbReference type="PROSITE-ProRule" id="PRU00649"/>
    </source>
</evidence>